<gene>
    <name evidence="2" type="ORF">FBEOM_5066</name>
</gene>
<evidence type="ECO:0000313" key="3">
    <source>
        <dbReference type="Proteomes" id="UP000730481"/>
    </source>
</evidence>
<evidence type="ECO:0000313" key="2">
    <source>
        <dbReference type="EMBL" id="KAF4341015.1"/>
    </source>
</evidence>
<feature type="region of interest" description="Disordered" evidence="1">
    <location>
        <begin position="84"/>
        <end position="106"/>
    </location>
</feature>
<dbReference type="OrthoDB" id="4985941at2759"/>
<proteinExistence type="predicted"/>
<comment type="caution">
    <text evidence="2">The sequence shown here is derived from an EMBL/GenBank/DDBJ whole genome shotgun (WGS) entry which is preliminary data.</text>
</comment>
<reference evidence="2" key="1">
    <citation type="journal article" date="2017" name="Mycologia">
        <title>Fusarium algeriense, sp. nov., a novel toxigenic crown rot pathogen of durum wheat from Algeria is nested in the Fusarium burgessii species complex.</title>
        <authorList>
            <person name="Laraba I."/>
            <person name="Keddad A."/>
            <person name="Boureghda H."/>
            <person name="Abdallah N."/>
            <person name="Vaughan M.M."/>
            <person name="Proctor R.H."/>
            <person name="Busman M."/>
            <person name="O'Donnell K."/>
        </authorList>
    </citation>
    <scope>NUCLEOTIDE SEQUENCE</scope>
    <source>
        <strain evidence="2">NRRL 25174</strain>
    </source>
</reference>
<protein>
    <submittedName>
        <fullName evidence="2">PPIC-type PPIASE domain protein</fullName>
    </submittedName>
</protein>
<accession>A0A9P5ALM7</accession>
<sequence length="249" mass="28315">MCLPVRYVYPDCGHPVDSDPQVWSVERCRSAVVLNRDCWTPHDILEELIEKKPWPNNNLTEPCYMPHEPQYSDFKFAVVDEPMGDVHEANSPPSATLSPGSKGHNRNLSLTKLVPNNTEEVYFLTPPETRFDMPMFLPDEAILHDLEPLSLEPHDPDDIDDIKLVDDNETNANSKSAKFKDSVVFTDEEIVFFTQMIKEAGDELAIAATEDNIEWAQVAVVDINAPIEHFGFEDSEGEDMDMVTDDMWF</sequence>
<dbReference type="Proteomes" id="UP000730481">
    <property type="component" value="Unassembled WGS sequence"/>
</dbReference>
<organism evidence="2 3">
    <name type="scientific">Fusarium beomiforme</name>
    <dbReference type="NCBI Taxonomy" id="44412"/>
    <lineage>
        <taxon>Eukaryota</taxon>
        <taxon>Fungi</taxon>
        <taxon>Dikarya</taxon>
        <taxon>Ascomycota</taxon>
        <taxon>Pezizomycotina</taxon>
        <taxon>Sordariomycetes</taxon>
        <taxon>Hypocreomycetidae</taxon>
        <taxon>Hypocreales</taxon>
        <taxon>Nectriaceae</taxon>
        <taxon>Fusarium</taxon>
        <taxon>Fusarium burgessii species complex</taxon>
    </lineage>
</organism>
<reference evidence="2" key="2">
    <citation type="submission" date="2020-02" db="EMBL/GenBank/DDBJ databases">
        <title>Identification and distribution of gene clusters putatively required for synthesis of sphingolipid metabolism inhibitors in phylogenetically diverse species of the filamentous fungus Fusarium.</title>
        <authorList>
            <person name="Kim H.-S."/>
            <person name="Busman M."/>
            <person name="Brown D.W."/>
            <person name="Divon H."/>
            <person name="Uhlig S."/>
            <person name="Proctor R.H."/>
        </authorList>
    </citation>
    <scope>NUCLEOTIDE SEQUENCE</scope>
    <source>
        <strain evidence="2">NRRL 25174</strain>
    </source>
</reference>
<dbReference type="AlphaFoldDB" id="A0A9P5ALM7"/>
<evidence type="ECO:0000256" key="1">
    <source>
        <dbReference type="SAM" id="MobiDB-lite"/>
    </source>
</evidence>
<name>A0A9P5ALM7_9HYPO</name>
<keyword evidence="3" id="KW-1185">Reference proteome</keyword>
<dbReference type="EMBL" id="PVQB02000206">
    <property type="protein sequence ID" value="KAF4341015.1"/>
    <property type="molecule type" value="Genomic_DNA"/>
</dbReference>